<sequence length="634" mass="66699">MTIVRFEQPPSSWTCKGVLAGEDLGTIAIRIHETLEVQSTIFQLVWTRWPESVLSDHETERSSSWTSVGAFSTLTTHTCTHTGGFSYPSAPRTWANPTSTLSGALRPSRWSVAMECDELLRSNGLSDDGQPEGSEGTPRSLILVAAERRGRRAARSGRPPCGVCGPGRLVALAVGLLLLLVGTLGGRTAGDWRADNVTAESGAPRLEHAKVSMEVQLQEAAGCPAADWQMGRMEPPMVEDERKEGNPDVPFQFNFDAEVTTSFGGFEAVSDPPFSVMTVVTQPYSFDSGVKFNTISWGLLPLVEPPVTKVEIGGTNFIADTVSVFQTEADVTPAYKLVLTGWSAIGRRLSARRELDVRRLQQVFRCPDGCEIPIQYVNDDFCDCSNCADELDWTCGTCGAAAQEEENTATGVGVGVGVGTALALGIGLGVGLGTGVGAGAGTASSAGTAGLVGLVALAAQGLLRLRVSNSATLQDPNFADASKETVARLSGSGVAAAMVELIINCANAAAPAGMPTMPAVSLPYEGSSQPKGGRGGVQSRLLRAARRLQETVGVCFQVRVGDDAAEEVCQSLSAYDTNTVQTVLSSELLEAGINPEDVSVVGYDATPNPRSYNPLLDDDTSFFAPPSGFALGRL</sequence>
<dbReference type="Proteomes" id="UP001642484">
    <property type="component" value="Unassembled WGS sequence"/>
</dbReference>
<name>A0ABP0NJ48_9DINO</name>
<evidence type="ECO:0000313" key="1">
    <source>
        <dbReference type="EMBL" id="CAK9063806.1"/>
    </source>
</evidence>
<dbReference type="EMBL" id="CAXAMN010021818">
    <property type="protein sequence ID" value="CAK9063806.1"/>
    <property type="molecule type" value="Genomic_DNA"/>
</dbReference>
<proteinExistence type="predicted"/>
<protein>
    <submittedName>
        <fullName evidence="1">Uncharacterized protein</fullName>
    </submittedName>
</protein>
<gene>
    <name evidence="1" type="ORF">CCMP2556_LOCUS31336</name>
</gene>
<accession>A0ABP0NJ48</accession>
<reference evidence="1 2" key="1">
    <citation type="submission" date="2024-02" db="EMBL/GenBank/DDBJ databases">
        <authorList>
            <person name="Chen Y."/>
            <person name="Shah S."/>
            <person name="Dougan E. K."/>
            <person name="Thang M."/>
            <person name="Chan C."/>
        </authorList>
    </citation>
    <scope>NUCLEOTIDE SEQUENCE [LARGE SCALE GENOMIC DNA]</scope>
</reference>
<evidence type="ECO:0000313" key="2">
    <source>
        <dbReference type="Proteomes" id="UP001642484"/>
    </source>
</evidence>
<organism evidence="1 2">
    <name type="scientific">Durusdinium trenchii</name>
    <dbReference type="NCBI Taxonomy" id="1381693"/>
    <lineage>
        <taxon>Eukaryota</taxon>
        <taxon>Sar</taxon>
        <taxon>Alveolata</taxon>
        <taxon>Dinophyceae</taxon>
        <taxon>Suessiales</taxon>
        <taxon>Symbiodiniaceae</taxon>
        <taxon>Durusdinium</taxon>
    </lineage>
</organism>
<comment type="caution">
    <text evidence="1">The sequence shown here is derived from an EMBL/GenBank/DDBJ whole genome shotgun (WGS) entry which is preliminary data.</text>
</comment>
<keyword evidence="2" id="KW-1185">Reference proteome</keyword>